<feature type="compositionally biased region" description="Basic and acidic residues" evidence="1">
    <location>
        <begin position="169"/>
        <end position="182"/>
    </location>
</feature>
<name>A0A8C4RUY4_ERPCA</name>
<sequence>MADLSKEVGDHGMLALSRQLADLFNDDSFEENDRTFYGFSDGELQSLEEIKDSDISSSSSSSETYDERPPQRFTLKVVLRRRASSTSSDEEEISKADEELPNQNTNSGSESEKDGNFLEKREQNIKNNRAMLAQLMADLKMMPELMRSATPSMNRPATKVRGKPQASFIEHEGPRRNPERSSRLHTRSMGSVECDLMEETRDLQQSLEDELLEVREAPKRRHQPRPSMASPHVVRPVEEITELELDHVASSVADKGLQQR</sequence>
<feature type="compositionally biased region" description="Basic and acidic residues" evidence="1">
    <location>
        <begin position="110"/>
        <end position="123"/>
    </location>
</feature>
<keyword evidence="3" id="KW-1185">Reference proteome</keyword>
<accession>A0A8C4RUY4</accession>
<evidence type="ECO:0000256" key="1">
    <source>
        <dbReference type="SAM" id="MobiDB-lite"/>
    </source>
</evidence>
<feature type="region of interest" description="Disordered" evidence="1">
    <location>
        <begin position="150"/>
        <end position="193"/>
    </location>
</feature>
<reference evidence="2" key="1">
    <citation type="submission" date="2021-06" db="EMBL/GenBank/DDBJ databases">
        <authorList>
            <consortium name="Wellcome Sanger Institute Data Sharing"/>
        </authorList>
    </citation>
    <scope>NUCLEOTIDE SEQUENCE [LARGE SCALE GENOMIC DNA]</scope>
</reference>
<organism evidence="2 3">
    <name type="scientific">Erpetoichthys calabaricus</name>
    <name type="common">Rope fish</name>
    <name type="synonym">Calamoichthys calabaricus</name>
    <dbReference type="NCBI Taxonomy" id="27687"/>
    <lineage>
        <taxon>Eukaryota</taxon>
        <taxon>Metazoa</taxon>
        <taxon>Chordata</taxon>
        <taxon>Craniata</taxon>
        <taxon>Vertebrata</taxon>
        <taxon>Euteleostomi</taxon>
        <taxon>Actinopterygii</taxon>
        <taxon>Polypteriformes</taxon>
        <taxon>Polypteridae</taxon>
        <taxon>Erpetoichthys</taxon>
    </lineage>
</organism>
<reference evidence="2" key="3">
    <citation type="submission" date="2025-09" db="UniProtKB">
        <authorList>
            <consortium name="Ensembl"/>
        </authorList>
    </citation>
    <scope>IDENTIFICATION</scope>
</reference>
<evidence type="ECO:0000313" key="3">
    <source>
        <dbReference type="Proteomes" id="UP000694620"/>
    </source>
</evidence>
<dbReference type="GeneTree" id="ENSGT00940000167008"/>
<dbReference type="AlphaFoldDB" id="A0A8C4RUY4"/>
<feature type="region of interest" description="Disordered" evidence="1">
    <location>
        <begin position="35"/>
        <end position="123"/>
    </location>
</feature>
<dbReference type="Ensembl" id="ENSECRT00000007409.1">
    <property type="protein sequence ID" value="ENSECRP00000007291.1"/>
    <property type="gene ID" value="ENSECRG00000004875.1"/>
</dbReference>
<protein>
    <submittedName>
        <fullName evidence="2">Uncharacterized protein</fullName>
    </submittedName>
</protein>
<dbReference type="Proteomes" id="UP000694620">
    <property type="component" value="Chromosome 3"/>
</dbReference>
<reference evidence="2" key="2">
    <citation type="submission" date="2025-08" db="UniProtKB">
        <authorList>
            <consortium name="Ensembl"/>
        </authorList>
    </citation>
    <scope>IDENTIFICATION</scope>
</reference>
<proteinExistence type="predicted"/>
<evidence type="ECO:0000313" key="2">
    <source>
        <dbReference type="Ensembl" id="ENSECRP00000007291.1"/>
    </source>
</evidence>
<feature type="region of interest" description="Disordered" evidence="1">
    <location>
        <begin position="214"/>
        <end position="235"/>
    </location>
</feature>